<sequence>MSTNTVVGILSENTAPFKVHSTPLGRE</sequence>
<proteinExistence type="predicted"/>
<name>A0A0E9RHT5_ANGAN</name>
<evidence type="ECO:0000313" key="1">
    <source>
        <dbReference type="EMBL" id="JAH28025.1"/>
    </source>
</evidence>
<protein>
    <submittedName>
        <fullName evidence="1">Uncharacterized protein</fullName>
    </submittedName>
</protein>
<reference evidence="1" key="2">
    <citation type="journal article" date="2015" name="Fish Shellfish Immunol.">
        <title>Early steps in the European eel (Anguilla anguilla)-Vibrio vulnificus interaction in the gills: Role of the RtxA13 toxin.</title>
        <authorList>
            <person name="Callol A."/>
            <person name="Pajuelo D."/>
            <person name="Ebbesson L."/>
            <person name="Teles M."/>
            <person name="MacKenzie S."/>
            <person name="Amaro C."/>
        </authorList>
    </citation>
    <scope>NUCLEOTIDE SEQUENCE</scope>
</reference>
<dbReference type="EMBL" id="GBXM01080552">
    <property type="protein sequence ID" value="JAH28025.1"/>
    <property type="molecule type" value="Transcribed_RNA"/>
</dbReference>
<organism evidence="1">
    <name type="scientific">Anguilla anguilla</name>
    <name type="common">European freshwater eel</name>
    <name type="synonym">Muraena anguilla</name>
    <dbReference type="NCBI Taxonomy" id="7936"/>
    <lineage>
        <taxon>Eukaryota</taxon>
        <taxon>Metazoa</taxon>
        <taxon>Chordata</taxon>
        <taxon>Craniata</taxon>
        <taxon>Vertebrata</taxon>
        <taxon>Euteleostomi</taxon>
        <taxon>Actinopterygii</taxon>
        <taxon>Neopterygii</taxon>
        <taxon>Teleostei</taxon>
        <taxon>Anguilliformes</taxon>
        <taxon>Anguillidae</taxon>
        <taxon>Anguilla</taxon>
    </lineage>
</organism>
<accession>A0A0E9RHT5</accession>
<dbReference type="AlphaFoldDB" id="A0A0E9RHT5"/>
<reference evidence="1" key="1">
    <citation type="submission" date="2014-11" db="EMBL/GenBank/DDBJ databases">
        <authorList>
            <person name="Amaro Gonzalez C."/>
        </authorList>
    </citation>
    <scope>NUCLEOTIDE SEQUENCE</scope>
</reference>